<dbReference type="STRING" id="1445510.YC6258_05432"/>
<accession>A0A0C5VS29</accession>
<dbReference type="EMBL" id="CP007142">
    <property type="protein sequence ID" value="AJQ97462.1"/>
    <property type="molecule type" value="Genomic_DNA"/>
</dbReference>
<keyword evidence="2" id="KW-1185">Reference proteome</keyword>
<name>A0A0C5VS29_9GAMM</name>
<reference evidence="1 2" key="1">
    <citation type="submission" date="2014-01" db="EMBL/GenBank/DDBJ databases">
        <title>Full genme sequencing of cellulolytic bacterium Gynuella sunshinyii YC6258T gen. nov., sp. nov.</title>
        <authorList>
            <person name="Khan H."/>
            <person name="Chung E.J."/>
            <person name="Chung Y.R."/>
        </authorList>
    </citation>
    <scope>NUCLEOTIDE SEQUENCE [LARGE SCALE GENOMIC DNA]</scope>
    <source>
        <strain evidence="1 2">YC6258</strain>
    </source>
</reference>
<protein>
    <submittedName>
        <fullName evidence="1">Uncharacterized protein</fullName>
    </submittedName>
</protein>
<sequence>MALCLSNLRHSGLHSVVGNFAVNFPVAVEMPVDASWQQRVEAVQTAFEELPSGGVSYDWSAGQLAEEMYPDNKLTLLCINYLGHPDGPDSESFEICFVKKRPKT</sequence>
<dbReference type="AlphaFoldDB" id="A0A0C5VS29"/>
<dbReference type="SUPFAM" id="SSF52777">
    <property type="entry name" value="CoA-dependent acyltransferases"/>
    <property type="match status" value="1"/>
</dbReference>
<organism evidence="1 2">
    <name type="scientific">Gynuella sunshinyii YC6258</name>
    <dbReference type="NCBI Taxonomy" id="1445510"/>
    <lineage>
        <taxon>Bacteria</taxon>
        <taxon>Pseudomonadati</taxon>
        <taxon>Pseudomonadota</taxon>
        <taxon>Gammaproteobacteria</taxon>
        <taxon>Oceanospirillales</taxon>
        <taxon>Saccharospirillaceae</taxon>
        <taxon>Gynuella</taxon>
    </lineage>
</organism>
<dbReference type="HOGENOM" id="CLU_2246184_0_0_6"/>
<dbReference type="Proteomes" id="UP000032266">
    <property type="component" value="Chromosome"/>
</dbReference>
<gene>
    <name evidence="1" type="ORF">YC6258_05432</name>
</gene>
<proteinExistence type="predicted"/>
<evidence type="ECO:0000313" key="2">
    <source>
        <dbReference type="Proteomes" id="UP000032266"/>
    </source>
</evidence>
<dbReference type="Gene3D" id="3.30.559.30">
    <property type="entry name" value="Nonribosomal peptide synthetase, condensation domain"/>
    <property type="match status" value="1"/>
</dbReference>
<evidence type="ECO:0000313" key="1">
    <source>
        <dbReference type="EMBL" id="AJQ97462.1"/>
    </source>
</evidence>
<dbReference type="KEGG" id="gsn:YC6258_05432"/>
<dbReference type="RefSeq" id="WP_044619198.1">
    <property type="nucleotide sequence ID" value="NZ_CP007142.1"/>
</dbReference>